<evidence type="ECO:0000256" key="6">
    <source>
        <dbReference type="ARBA" id="ARBA00022753"/>
    </source>
</evidence>
<dbReference type="Pfam" id="PF21222">
    <property type="entry name" value="Lamp2_2nd"/>
    <property type="match status" value="1"/>
</dbReference>
<evidence type="ECO:0000256" key="7">
    <source>
        <dbReference type="ARBA" id="ARBA00022989"/>
    </source>
</evidence>
<feature type="compositionally biased region" description="Basic residues" evidence="13">
    <location>
        <begin position="30"/>
        <end position="95"/>
    </location>
</feature>
<dbReference type="HOGENOM" id="CLU_813681_0_0_1"/>
<feature type="signal peptide" evidence="15">
    <location>
        <begin position="1"/>
        <end position="20"/>
    </location>
</feature>
<dbReference type="PROSITE" id="PS51407">
    <property type="entry name" value="LAMP_3"/>
    <property type="match status" value="1"/>
</dbReference>
<dbReference type="Proteomes" id="UP000007875">
    <property type="component" value="Unassembled WGS sequence"/>
</dbReference>
<feature type="chain" id="PRO_5003577779" evidence="15">
    <location>
        <begin position="21"/>
        <end position="365"/>
    </location>
</feature>
<evidence type="ECO:0000256" key="10">
    <source>
        <dbReference type="ARBA" id="ARBA00023180"/>
    </source>
</evidence>
<keyword evidence="4 12" id="KW-0812">Transmembrane</keyword>
<dbReference type="eggNOG" id="KOG4818">
    <property type="taxonomic scope" value="Eukaryota"/>
</dbReference>
<evidence type="ECO:0000313" key="18">
    <source>
        <dbReference type="Ensembl" id="ENSCSAVP00000005347.1"/>
    </source>
</evidence>
<comment type="similarity">
    <text evidence="12">Belongs to the LAMP family.</text>
</comment>
<dbReference type="InterPro" id="IPR048528">
    <property type="entry name" value="Lamp2-like_luminal"/>
</dbReference>
<keyword evidence="5 15" id="KW-0732">Signal</keyword>
<evidence type="ECO:0000256" key="2">
    <source>
        <dbReference type="ARBA" id="ARBA00004530"/>
    </source>
</evidence>
<dbReference type="InterPro" id="IPR048524">
    <property type="entry name" value="Lamp2-like_TM"/>
</dbReference>
<reference evidence="19" key="1">
    <citation type="submission" date="2003-08" db="EMBL/GenBank/DDBJ databases">
        <authorList>
            <person name="Birren B."/>
            <person name="Nusbaum C."/>
            <person name="Abebe A."/>
            <person name="Abouelleil A."/>
            <person name="Adekoya E."/>
            <person name="Ait-zahra M."/>
            <person name="Allen N."/>
            <person name="Allen T."/>
            <person name="An P."/>
            <person name="Anderson M."/>
            <person name="Anderson S."/>
            <person name="Arachchi H."/>
            <person name="Armbruster J."/>
            <person name="Bachantsang P."/>
            <person name="Baldwin J."/>
            <person name="Barry A."/>
            <person name="Bayul T."/>
            <person name="Blitshsteyn B."/>
            <person name="Bloom T."/>
            <person name="Blye J."/>
            <person name="Boguslavskiy L."/>
            <person name="Borowsky M."/>
            <person name="Boukhgalter B."/>
            <person name="Brunache A."/>
            <person name="Butler J."/>
            <person name="Calixte N."/>
            <person name="Calvo S."/>
            <person name="Camarata J."/>
            <person name="Campo K."/>
            <person name="Chang J."/>
            <person name="Cheshatsang Y."/>
            <person name="Citroen M."/>
            <person name="Collymore A."/>
            <person name="Considine T."/>
            <person name="Cook A."/>
            <person name="Cooke P."/>
            <person name="Corum B."/>
            <person name="Cuomo C."/>
            <person name="David R."/>
            <person name="Dawoe T."/>
            <person name="Degray S."/>
            <person name="Dodge S."/>
            <person name="Dooley K."/>
            <person name="Dorje P."/>
            <person name="Dorjee K."/>
            <person name="Dorris L."/>
            <person name="Duffey N."/>
            <person name="Dupes A."/>
            <person name="Elkins T."/>
            <person name="Engels R."/>
            <person name="Erickson J."/>
            <person name="Farina A."/>
            <person name="Faro S."/>
            <person name="Ferreira P."/>
            <person name="Fischer H."/>
            <person name="Fitzgerald M."/>
            <person name="Foley K."/>
            <person name="Gage D."/>
            <person name="Galagan J."/>
            <person name="Gearin G."/>
            <person name="Gnerre S."/>
            <person name="Gnirke A."/>
            <person name="Goyette A."/>
            <person name="Graham J."/>
            <person name="Grandbois E."/>
            <person name="Gyaltsen K."/>
            <person name="Hafez N."/>
            <person name="Hagopian D."/>
            <person name="Hagos B."/>
            <person name="Hall J."/>
            <person name="Hatcher B."/>
            <person name="Heller A."/>
            <person name="Higgins H."/>
            <person name="Honan T."/>
            <person name="Horn A."/>
            <person name="Houde N."/>
            <person name="Hughes L."/>
            <person name="Hulme W."/>
            <person name="Husby E."/>
            <person name="Iliev I."/>
            <person name="Jaffe D."/>
            <person name="Jones C."/>
            <person name="Kamal M."/>
            <person name="Kamat A."/>
            <person name="Kamvysselis M."/>
            <person name="Karlsson E."/>
            <person name="Kells C."/>
            <person name="Kieu A."/>
            <person name="Kisner P."/>
            <person name="Kodira C."/>
            <person name="Kulbokas E."/>
            <person name="Labutti K."/>
            <person name="Lama D."/>
            <person name="Landers T."/>
            <person name="Leger J."/>
            <person name="Levine S."/>
            <person name="Lewis D."/>
            <person name="Lewis T."/>
            <person name="Lindblad-toh K."/>
            <person name="Liu X."/>
            <person name="Lokyitsang T."/>
            <person name="Lokyitsang Y."/>
            <person name="Lucien O."/>
            <person name="Lui A."/>
            <person name="Ma L.J."/>
            <person name="Mabbitt R."/>
            <person name="Macdonald J."/>
            <person name="Maclean C."/>
            <person name="Major J."/>
            <person name="Manning J."/>
            <person name="Marabella R."/>
            <person name="Maru K."/>
            <person name="Matthews C."/>
            <person name="Mauceli E."/>
            <person name="Mccarthy M."/>
            <person name="Mcdonough S."/>
            <person name="Mcghee T."/>
            <person name="Meldrim J."/>
            <person name="Meneus L."/>
            <person name="Mesirov J."/>
            <person name="Mihalev A."/>
            <person name="Mihova T."/>
            <person name="Mikkelsen T."/>
            <person name="Mlenga V."/>
            <person name="Moru K."/>
            <person name="Mozes J."/>
            <person name="Mulrain L."/>
            <person name="Munson G."/>
            <person name="Naylor J."/>
            <person name="Newes C."/>
            <person name="Nguyen C."/>
            <person name="Nguyen N."/>
            <person name="Nguyen T."/>
            <person name="Nicol R."/>
            <person name="Nielsen C."/>
            <person name="Nizzari M."/>
            <person name="Norbu C."/>
            <person name="Norbu N."/>
            <person name="O'donnell P."/>
            <person name="Okoawo O."/>
            <person name="O'leary S."/>
            <person name="Omotosho B."/>
            <person name="O'neill K."/>
            <person name="Osman S."/>
            <person name="Parker S."/>
            <person name="Perrin D."/>
            <person name="Phunkhang P."/>
            <person name="Piqani B."/>
            <person name="Purcell S."/>
            <person name="Rachupka T."/>
            <person name="Ramasamy U."/>
            <person name="Rameau R."/>
            <person name="Ray V."/>
            <person name="Raymond C."/>
            <person name="Retta R."/>
            <person name="Richardson S."/>
            <person name="Rise C."/>
            <person name="Rodriguez J."/>
            <person name="Rogers J."/>
            <person name="Rogov P."/>
            <person name="Rutman M."/>
            <person name="Schupbach R."/>
            <person name="Seaman C."/>
            <person name="Settipalli S."/>
            <person name="Sharpe T."/>
            <person name="Sheridan J."/>
            <person name="Sherpa N."/>
            <person name="Shi J."/>
            <person name="Smirnov S."/>
            <person name="Smith C."/>
            <person name="Sougnez C."/>
            <person name="Spencer B."/>
            <person name="Stalker J."/>
            <person name="Stange-thomann N."/>
            <person name="Stavropoulos S."/>
            <person name="Stetson K."/>
            <person name="Stone C."/>
            <person name="Stone S."/>
            <person name="Stubbs M."/>
            <person name="Talamas J."/>
            <person name="Tchuinga P."/>
            <person name="Tenzing P."/>
            <person name="Tesfaye S."/>
            <person name="Theodore J."/>
            <person name="Thoulutsang Y."/>
            <person name="Topham K."/>
            <person name="Towey S."/>
            <person name="Tsamla T."/>
            <person name="Tsomo N."/>
            <person name="Vallee D."/>
            <person name="Vassiliev H."/>
            <person name="Venkataraman V."/>
            <person name="Vinson J."/>
            <person name="Vo A."/>
            <person name="Wade C."/>
            <person name="Wang S."/>
            <person name="Wangchuk T."/>
            <person name="Wangdi T."/>
            <person name="Whittaker C."/>
            <person name="Wilkinson J."/>
            <person name="Wu Y."/>
            <person name="Wyman D."/>
            <person name="Yadav S."/>
            <person name="Yang S."/>
            <person name="Yang X."/>
            <person name="Yeager S."/>
            <person name="Yee E."/>
            <person name="Young G."/>
            <person name="Zainoun J."/>
            <person name="Zembeck L."/>
            <person name="Zimmer A."/>
            <person name="Zody M."/>
            <person name="Lander E."/>
        </authorList>
    </citation>
    <scope>NUCLEOTIDE SEQUENCE [LARGE SCALE GENOMIC DNA]</scope>
</reference>
<dbReference type="InParanoid" id="H2YJ48"/>
<dbReference type="Ensembl" id="ENSCSAVT00000005418.1">
    <property type="protein sequence ID" value="ENSCSAVP00000005347.1"/>
    <property type="gene ID" value="ENSCSAVG00000003194.1"/>
</dbReference>
<keyword evidence="7 14" id="KW-1133">Transmembrane helix</keyword>
<keyword evidence="11 12" id="KW-0458">Lysosome</keyword>
<dbReference type="GO" id="GO:0005765">
    <property type="term" value="C:lysosomal membrane"/>
    <property type="evidence" value="ECO:0007669"/>
    <property type="project" value="UniProtKB-SubCell"/>
</dbReference>
<proteinExistence type="inferred from homology"/>
<feature type="disulfide bond" evidence="12">
    <location>
        <begin position="287"/>
        <end position="324"/>
    </location>
</feature>
<keyword evidence="9 12" id="KW-1015">Disulfide bond</keyword>
<feature type="domain" description="Lysosome-associated membrane glycoprotein 2-like transmembrane" evidence="17">
    <location>
        <begin position="332"/>
        <end position="362"/>
    </location>
</feature>
<evidence type="ECO:0000256" key="9">
    <source>
        <dbReference type="ARBA" id="ARBA00023157"/>
    </source>
</evidence>
<keyword evidence="3" id="KW-1003">Cell membrane</keyword>
<reference evidence="18" key="3">
    <citation type="submission" date="2025-09" db="UniProtKB">
        <authorList>
            <consortium name="Ensembl"/>
        </authorList>
    </citation>
    <scope>IDENTIFICATION</scope>
</reference>
<dbReference type="Gene3D" id="2.40.160.110">
    <property type="match status" value="1"/>
</dbReference>
<sequence>MKLIVLSILILALGISLVSSEDTIPASSHLPKRRPPMRLPPRRHPHRRHPPRRHPHRRHPPMRHPPTRHPPRRHPPTRHPPRRHPPRRHPPRRHPPMPASTQAASTATASNPTTGSTTAETATTSNTTSTTSDSSTAQQTTTQQPTTQPSTNGSTVVTTAKPSKTTAPIPTTGPTTTVAPSLSPTDNKYTFVKNNVTCLKVDMKSYFEQNGITIANVTALYKMDKTKSSCNVLTVGYKSNTFSLTFSMDDKNASFYLSDVEASINKVKANASNIVVGKAAVKASYSCASGIVVKMSNNVTMVMDSVQYQAFKVVNGNFGTASKCKTDLSPIIPIIVGSVLAGLIVVVIIAYVIGRRRSRTGYEEI</sequence>
<evidence type="ECO:0000256" key="8">
    <source>
        <dbReference type="ARBA" id="ARBA00023136"/>
    </source>
</evidence>
<evidence type="ECO:0000256" key="14">
    <source>
        <dbReference type="SAM" id="Phobius"/>
    </source>
</evidence>
<dbReference type="GeneTree" id="ENSGT00950000182899"/>
<comment type="caution">
    <text evidence="12">Lacks conserved residue(s) required for the propagation of feature annotation.</text>
</comment>
<protein>
    <submittedName>
        <fullName evidence="18">Uncharacterized protein</fullName>
    </submittedName>
</protein>
<evidence type="ECO:0000256" key="12">
    <source>
        <dbReference type="PROSITE-ProRule" id="PRU00740"/>
    </source>
</evidence>
<evidence type="ECO:0000256" key="1">
    <source>
        <dbReference type="ARBA" id="ARBA00004251"/>
    </source>
</evidence>
<reference evidence="18" key="2">
    <citation type="submission" date="2025-08" db="UniProtKB">
        <authorList>
            <consortium name="Ensembl"/>
        </authorList>
    </citation>
    <scope>IDENTIFICATION</scope>
</reference>
<keyword evidence="6" id="KW-0967">Endosome</keyword>
<evidence type="ECO:0000256" key="4">
    <source>
        <dbReference type="ARBA" id="ARBA00022692"/>
    </source>
</evidence>
<dbReference type="PROSITE" id="PS00311">
    <property type="entry name" value="LAMP_2"/>
    <property type="match status" value="1"/>
</dbReference>
<dbReference type="InterPro" id="IPR018134">
    <property type="entry name" value="LAMP_CS"/>
</dbReference>
<organism evidence="18 19">
    <name type="scientific">Ciona savignyi</name>
    <name type="common">Pacific transparent sea squirt</name>
    <dbReference type="NCBI Taxonomy" id="51511"/>
    <lineage>
        <taxon>Eukaryota</taxon>
        <taxon>Metazoa</taxon>
        <taxon>Chordata</taxon>
        <taxon>Tunicata</taxon>
        <taxon>Ascidiacea</taxon>
        <taxon>Phlebobranchia</taxon>
        <taxon>Cionidae</taxon>
        <taxon>Ciona</taxon>
    </lineage>
</organism>
<accession>H2YJ48</accession>
<dbReference type="PANTHER" id="PTHR11506:SF41">
    <property type="entry name" value="LYSOSOME-ASSOCIATED MEMBRANE GLYCOPROTEIN 1-LIKE"/>
    <property type="match status" value="1"/>
</dbReference>
<keyword evidence="19" id="KW-1185">Reference proteome</keyword>
<dbReference type="STRING" id="51511.ENSCSAVP00000005347"/>
<keyword evidence="8 12" id="KW-0472">Membrane</keyword>
<dbReference type="GO" id="GO:0072594">
    <property type="term" value="P:establishment of protein localization to organelle"/>
    <property type="evidence" value="ECO:0007669"/>
    <property type="project" value="TreeGrafter"/>
</dbReference>
<feature type="region of interest" description="Disordered" evidence="13">
    <location>
        <begin position="23"/>
        <end position="181"/>
    </location>
</feature>
<dbReference type="Pfam" id="PF01299">
    <property type="entry name" value="Lamp2-like_luminal"/>
    <property type="match status" value="1"/>
</dbReference>
<dbReference type="InterPro" id="IPR002000">
    <property type="entry name" value="Lysosome-assoc_membr_glycop"/>
</dbReference>
<dbReference type="PRINTS" id="PR00336">
    <property type="entry name" value="LYSASSOCTDMP"/>
</dbReference>
<dbReference type="GO" id="GO:0031902">
    <property type="term" value="C:late endosome membrane"/>
    <property type="evidence" value="ECO:0007669"/>
    <property type="project" value="TreeGrafter"/>
</dbReference>
<evidence type="ECO:0000256" key="5">
    <source>
        <dbReference type="ARBA" id="ARBA00022729"/>
    </source>
</evidence>
<dbReference type="AlphaFoldDB" id="H2YJ48"/>
<feature type="domain" description="Lysosome-associated membrane glycoprotein 2-like luminal" evidence="16">
    <location>
        <begin position="185"/>
        <end position="313"/>
    </location>
</feature>
<evidence type="ECO:0000256" key="15">
    <source>
        <dbReference type="SAM" id="SignalP"/>
    </source>
</evidence>
<keyword evidence="10" id="KW-0325">Glycoprotein</keyword>
<evidence type="ECO:0000259" key="17">
    <source>
        <dbReference type="Pfam" id="PF21222"/>
    </source>
</evidence>
<evidence type="ECO:0000259" key="16">
    <source>
        <dbReference type="Pfam" id="PF01299"/>
    </source>
</evidence>
<dbReference type="PANTHER" id="PTHR11506">
    <property type="entry name" value="LYSOSOME-ASSOCIATED MEMBRANE GLYCOPROTEIN"/>
    <property type="match status" value="1"/>
</dbReference>
<comment type="subcellular location">
    <subcellularLocation>
        <location evidence="1">Cell membrane</location>
        <topology evidence="1">Single-pass type I membrane protein</topology>
    </subcellularLocation>
    <subcellularLocation>
        <location evidence="2">Endosome membrane</location>
        <topology evidence="2">Single-pass type I membrane protein</topology>
    </subcellularLocation>
    <subcellularLocation>
        <location evidence="12">Lysosome membrane</location>
        <topology evidence="12">Single-pass type I membrane protein</topology>
    </subcellularLocation>
</comment>
<feature type="compositionally biased region" description="Low complexity" evidence="13">
    <location>
        <begin position="165"/>
        <end position="180"/>
    </location>
</feature>
<evidence type="ECO:0000256" key="3">
    <source>
        <dbReference type="ARBA" id="ARBA00022475"/>
    </source>
</evidence>
<evidence type="ECO:0000256" key="11">
    <source>
        <dbReference type="ARBA" id="ARBA00023228"/>
    </source>
</evidence>
<evidence type="ECO:0000256" key="13">
    <source>
        <dbReference type="SAM" id="MobiDB-lite"/>
    </source>
</evidence>
<feature type="transmembrane region" description="Helical" evidence="14">
    <location>
        <begin position="331"/>
        <end position="353"/>
    </location>
</feature>
<feature type="compositionally biased region" description="Low complexity" evidence="13">
    <location>
        <begin position="99"/>
        <end position="155"/>
    </location>
</feature>
<name>H2YJ48_CIOSA</name>
<evidence type="ECO:0000313" key="19">
    <source>
        <dbReference type="Proteomes" id="UP000007875"/>
    </source>
</evidence>
<dbReference type="GO" id="GO:0005886">
    <property type="term" value="C:plasma membrane"/>
    <property type="evidence" value="ECO:0007669"/>
    <property type="project" value="UniProtKB-SubCell"/>
</dbReference>